<dbReference type="Proteomes" id="UP000822476">
    <property type="component" value="Unassembled WGS sequence"/>
</dbReference>
<dbReference type="PROSITE" id="PS00478">
    <property type="entry name" value="LIM_DOMAIN_1"/>
    <property type="match status" value="1"/>
</dbReference>
<comment type="caution">
    <text evidence="6">The sequence shown here is derived from an EMBL/GenBank/DDBJ whole genome shotgun (WGS) entry which is preliminary data.</text>
</comment>
<dbReference type="SUPFAM" id="SSF57716">
    <property type="entry name" value="Glucocorticoid receptor-like (DNA-binding domain)"/>
    <property type="match status" value="1"/>
</dbReference>
<evidence type="ECO:0000313" key="7">
    <source>
        <dbReference type="Proteomes" id="UP000822476"/>
    </source>
</evidence>
<protein>
    <recommendedName>
        <fullName evidence="5">LIM zinc-binding domain-containing protein</fullName>
    </recommendedName>
</protein>
<dbReference type="AlphaFoldDB" id="A0A8S9YGC8"/>
<dbReference type="PROSITE" id="PS50023">
    <property type="entry name" value="LIM_DOMAIN_2"/>
    <property type="match status" value="2"/>
</dbReference>
<dbReference type="EMBL" id="JTDE01006228">
    <property type="protein sequence ID" value="KAF7244973.1"/>
    <property type="molecule type" value="Genomic_DNA"/>
</dbReference>
<reference evidence="6" key="1">
    <citation type="submission" date="2019-07" db="EMBL/GenBank/DDBJ databases">
        <title>Annotation for the trematode Paragonimus miyazaki's.</title>
        <authorList>
            <person name="Choi Y.-J."/>
        </authorList>
    </citation>
    <scope>NUCLEOTIDE SEQUENCE</scope>
    <source>
        <strain evidence="6">Japan</strain>
    </source>
</reference>
<evidence type="ECO:0000256" key="2">
    <source>
        <dbReference type="ARBA" id="ARBA00022833"/>
    </source>
</evidence>
<dbReference type="Pfam" id="PF00412">
    <property type="entry name" value="LIM"/>
    <property type="match status" value="2"/>
</dbReference>
<evidence type="ECO:0000256" key="4">
    <source>
        <dbReference type="PROSITE-ProRule" id="PRU00125"/>
    </source>
</evidence>
<dbReference type="GO" id="GO:0046872">
    <property type="term" value="F:metal ion binding"/>
    <property type="evidence" value="ECO:0007669"/>
    <property type="project" value="UniProtKB-KW"/>
</dbReference>
<dbReference type="PANTHER" id="PTHR24206">
    <property type="entry name" value="OS06G0237300 PROTEIN"/>
    <property type="match status" value="1"/>
</dbReference>
<name>A0A8S9YGC8_9TREM</name>
<dbReference type="SMART" id="SM00132">
    <property type="entry name" value="LIM"/>
    <property type="match status" value="2"/>
</dbReference>
<dbReference type="Gene3D" id="2.10.110.10">
    <property type="entry name" value="Cysteine Rich Protein"/>
    <property type="match status" value="2"/>
</dbReference>
<keyword evidence="7" id="KW-1185">Reference proteome</keyword>
<keyword evidence="1 4" id="KW-0479">Metal-binding</keyword>
<keyword evidence="2 4" id="KW-0862">Zinc</keyword>
<feature type="domain" description="LIM zinc-binding" evidence="5">
    <location>
        <begin position="100"/>
        <end position="161"/>
    </location>
</feature>
<organism evidence="6 7">
    <name type="scientific">Paragonimus skrjabini miyazakii</name>
    <dbReference type="NCBI Taxonomy" id="59628"/>
    <lineage>
        <taxon>Eukaryota</taxon>
        <taxon>Metazoa</taxon>
        <taxon>Spiralia</taxon>
        <taxon>Lophotrochozoa</taxon>
        <taxon>Platyhelminthes</taxon>
        <taxon>Trematoda</taxon>
        <taxon>Digenea</taxon>
        <taxon>Plagiorchiida</taxon>
        <taxon>Troglotremata</taxon>
        <taxon>Troglotrematidae</taxon>
        <taxon>Paragonimus</taxon>
    </lineage>
</organism>
<evidence type="ECO:0000256" key="3">
    <source>
        <dbReference type="ARBA" id="ARBA00023038"/>
    </source>
</evidence>
<dbReference type="OrthoDB" id="10069167at2759"/>
<evidence type="ECO:0000313" key="6">
    <source>
        <dbReference type="EMBL" id="KAF7244973.1"/>
    </source>
</evidence>
<gene>
    <name evidence="6" type="ORF">EG68_11067</name>
</gene>
<feature type="domain" description="LIM zinc-binding" evidence="5">
    <location>
        <begin position="4"/>
        <end position="65"/>
    </location>
</feature>
<evidence type="ECO:0000259" key="5">
    <source>
        <dbReference type="PROSITE" id="PS50023"/>
    </source>
</evidence>
<evidence type="ECO:0000256" key="1">
    <source>
        <dbReference type="ARBA" id="ARBA00022723"/>
    </source>
</evidence>
<keyword evidence="3 4" id="KW-0440">LIM domain</keyword>
<accession>A0A8S9YGC8</accession>
<sequence>MTKPTCIFCSKDIQPDDLTQFSHGNSHTDCFKCSACNRQLNIWKYKLTQGKLYCDPQCPKSTHETTPESPKTNKPELNQLHPKSVIQLRDVFQANEKSKDVCYACQKAVYIYDRLFAFNRTYHLKCFKCYKCDRKLNVWKFKTENGRVCCEPLCPVKSKTNSNGHSGSTLSVDSQE</sequence>
<proteinExistence type="predicted"/>
<dbReference type="InterPro" id="IPR001781">
    <property type="entry name" value="Znf_LIM"/>
</dbReference>